<comment type="caution">
    <text evidence="3">The sequence shown here is derived from an EMBL/GenBank/DDBJ whole genome shotgun (WGS) entry which is preliminary data.</text>
</comment>
<evidence type="ECO:0000256" key="2">
    <source>
        <dbReference type="SAM" id="SignalP"/>
    </source>
</evidence>
<keyword evidence="4" id="KW-1185">Reference proteome</keyword>
<reference evidence="3 4" key="1">
    <citation type="submission" date="2018-04" db="EMBL/GenBank/DDBJ databases">
        <title>The genome of golden apple snail Pomacea canaliculata provides insight into stress tolerance and invasive adaptation.</title>
        <authorList>
            <person name="Liu C."/>
            <person name="Liu B."/>
            <person name="Ren Y."/>
            <person name="Zhang Y."/>
            <person name="Wang H."/>
            <person name="Li S."/>
            <person name="Jiang F."/>
            <person name="Yin L."/>
            <person name="Zhang G."/>
            <person name="Qian W."/>
            <person name="Fan W."/>
        </authorList>
    </citation>
    <scope>NUCLEOTIDE SEQUENCE [LARGE SCALE GENOMIC DNA]</scope>
    <source>
        <strain evidence="3">SZHN2017</strain>
        <tissue evidence="3">Muscle</tissue>
    </source>
</reference>
<evidence type="ECO:0000313" key="4">
    <source>
        <dbReference type="Proteomes" id="UP000245119"/>
    </source>
</evidence>
<dbReference type="PANTHER" id="PTHR33748">
    <property type="entry name" value="PROTEIN CBG04600"/>
    <property type="match status" value="1"/>
</dbReference>
<gene>
    <name evidence="3" type="ORF">C0Q70_11601</name>
</gene>
<dbReference type="EMBL" id="PZQS01000006">
    <property type="protein sequence ID" value="PVD29004.1"/>
    <property type="molecule type" value="Genomic_DNA"/>
</dbReference>
<keyword evidence="1" id="KW-1133">Transmembrane helix</keyword>
<dbReference type="GO" id="GO:0005892">
    <property type="term" value="C:acetylcholine-gated channel complex"/>
    <property type="evidence" value="ECO:0007669"/>
    <property type="project" value="InterPro"/>
</dbReference>
<dbReference type="PANTHER" id="PTHR33748:SF5">
    <property type="entry name" value="GROUND-LIKE DOMAIN-CONTAINING PROTEIN"/>
    <property type="match status" value="1"/>
</dbReference>
<protein>
    <recommendedName>
        <fullName evidence="5">TPM domain-containing protein</fullName>
    </recommendedName>
</protein>
<dbReference type="InterPro" id="IPR033438">
    <property type="entry name" value="MOLO1"/>
</dbReference>
<keyword evidence="1" id="KW-0472">Membrane</keyword>
<evidence type="ECO:0000313" key="3">
    <source>
        <dbReference type="EMBL" id="PVD29004.1"/>
    </source>
</evidence>
<proteinExistence type="predicted"/>
<accession>A0A2T7P6F0</accession>
<dbReference type="AlphaFoldDB" id="A0A2T7P6F0"/>
<evidence type="ECO:0008006" key="5">
    <source>
        <dbReference type="Google" id="ProtNLM"/>
    </source>
</evidence>
<name>A0A2T7P6F0_POMCA</name>
<dbReference type="Proteomes" id="UP000245119">
    <property type="component" value="Linkage Group LG6"/>
</dbReference>
<dbReference type="Pfam" id="PF17175">
    <property type="entry name" value="MOLO1"/>
    <property type="match status" value="1"/>
</dbReference>
<feature type="transmembrane region" description="Helical" evidence="1">
    <location>
        <begin position="224"/>
        <end position="242"/>
    </location>
</feature>
<keyword evidence="1" id="KW-0812">Transmembrane</keyword>
<keyword evidence="2" id="KW-0732">Signal</keyword>
<sequence>MYPWGLFLMVTLTLSLGWCQDPVRFGYLPEDMPNPQTQPRLCGLGLTPGYICDPNGILTRHQLDTVNFMLNGTAYTSSIDRCPCSRYHCEHSQPPRFYKVAVALVPSLRLTQDTQGKLMSPLNQALYFAYRLESELWNFGSCEEDVVILYSKKDNILVTMVGATAQHQLDNTSRQTLHAIAGHHFNEGRIVEGLERLIYEMNLVLNGNRNHYQFAAQTAAGNRVILSSLLGSFFLVVVSLLISV</sequence>
<dbReference type="OrthoDB" id="8062037at2759"/>
<feature type="signal peptide" evidence="2">
    <location>
        <begin position="1"/>
        <end position="19"/>
    </location>
</feature>
<evidence type="ECO:0000256" key="1">
    <source>
        <dbReference type="SAM" id="Phobius"/>
    </source>
</evidence>
<dbReference type="Gene3D" id="3.10.310.50">
    <property type="match status" value="1"/>
</dbReference>
<feature type="chain" id="PRO_5015413311" description="TPM domain-containing protein" evidence="2">
    <location>
        <begin position="20"/>
        <end position="244"/>
    </location>
</feature>
<organism evidence="3 4">
    <name type="scientific">Pomacea canaliculata</name>
    <name type="common">Golden apple snail</name>
    <dbReference type="NCBI Taxonomy" id="400727"/>
    <lineage>
        <taxon>Eukaryota</taxon>
        <taxon>Metazoa</taxon>
        <taxon>Spiralia</taxon>
        <taxon>Lophotrochozoa</taxon>
        <taxon>Mollusca</taxon>
        <taxon>Gastropoda</taxon>
        <taxon>Caenogastropoda</taxon>
        <taxon>Architaenioglossa</taxon>
        <taxon>Ampullarioidea</taxon>
        <taxon>Ampullariidae</taxon>
        <taxon>Pomacea</taxon>
    </lineage>
</organism>